<dbReference type="EMBL" id="BGPR01000407">
    <property type="protein sequence ID" value="GBM18631.1"/>
    <property type="molecule type" value="Genomic_DNA"/>
</dbReference>
<proteinExistence type="predicted"/>
<organism evidence="2 3">
    <name type="scientific">Araneus ventricosus</name>
    <name type="common">Orbweaver spider</name>
    <name type="synonym">Epeira ventricosa</name>
    <dbReference type="NCBI Taxonomy" id="182803"/>
    <lineage>
        <taxon>Eukaryota</taxon>
        <taxon>Metazoa</taxon>
        <taxon>Ecdysozoa</taxon>
        <taxon>Arthropoda</taxon>
        <taxon>Chelicerata</taxon>
        <taxon>Arachnida</taxon>
        <taxon>Araneae</taxon>
        <taxon>Araneomorphae</taxon>
        <taxon>Entelegynae</taxon>
        <taxon>Araneoidea</taxon>
        <taxon>Araneidae</taxon>
        <taxon>Araneus</taxon>
    </lineage>
</organism>
<sequence length="132" mass="15108">MNDESASDQWMTGSADQKEVKVIELLLIHCCPVHTDTRKYGDEADPDGCTEYVNLGQRIALTYHKARIYTVLRPRPKHLVLRPLPSYTHRNYRAEQSKYADSLFNVCPLIFAPLAMAYAVHMGNLLLFILEN</sequence>
<dbReference type="Proteomes" id="UP000499080">
    <property type="component" value="Unassembled WGS sequence"/>
</dbReference>
<keyword evidence="1" id="KW-0472">Membrane</keyword>
<keyword evidence="1" id="KW-1133">Transmembrane helix</keyword>
<keyword evidence="3" id="KW-1185">Reference proteome</keyword>
<keyword evidence="1" id="KW-0812">Transmembrane</keyword>
<feature type="transmembrane region" description="Helical" evidence="1">
    <location>
        <begin position="103"/>
        <end position="130"/>
    </location>
</feature>
<gene>
    <name evidence="2" type="ORF">AVEN_110293_1</name>
</gene>
<comment type="caution">
    <text evidence="2">The sequence shown here is derived from an EMBL/GenBank/DDBJ whole genome shotgun (WGS) entry which is preliminary data.</text>
</comment>
<evidence type="ECO:0000313" key="2">
    <source>
        <dbReference type="EMBL" id="GBM18631.1"/>
    </source>
</evidence>
<reference evidence="2 3" key="1">
    <citation type="journal article" date="2019" name="Sci. Rep.">
        <title>Orb-weaving spider Araneus ventricosus genome elucidates the spidroin gene catalogue.</title>
        <authorList>
            <person name="Kono N."/>
            <person name="Nakamura H."/>
            <person name="Ohtoshi R."/>
            <person name="Moran D.A.P."/>
            <person name="Shinohara A."/>
            <person name="Yoshida Y."/>
            <person name="Fujiwara M."/>
            <person name="Mori M."/>
            <person name="Tomita M."/>
            <person name="Arakawa K."/>
        </authorList>
    </citation>
    <scope>NUCLEOTIDE SEQUENCE [LARGE SCALE GENOMIC DNA]</scope>
</reference>
<name>A0A4Y2DPC6_ARAVE</name>
<evidence type="ECO:0000256" key="1">
    <source>
        <dbReference type="SAM" id="Phobius"/>
    </source>
</evidence>
<dbReference type="AlphaFoldDB" id="A0A4Y2DPC6"/>
<evidence type="ECO:0000313" key="3">
    <source>
        <dbReference type="Proteomes" id="UP000499080"/>
    </source>
</evidence>
<protein>
    <submittedName>
        <fullName evidence="2">Uncharacterized protein</fullName>
    </submittedName>
</protein>
<accession>A0A4Y2DPC6</accession>